<dbReference type="Gene3D" id="1.10.10.60">
    <property type="entry name" value="Homeodomain-like"/>
    <property type="match status" value="1"/>
</dbReference>
<keyword evidence="5" id="KW-0614">Plasmid</keyword>
<dbReference type="GO" id="GO:0043565">
    <property type="term" value="F:sequence-specific DNA binding"/>
    <property type="evidence" value="ECO:0007669"/>
    <property type="project" value="InterPro"/>
</dbReference>
<dbReference type="Proteomes" id="UP000185487">
    <property type="component" value="Plasmid CBMB27-p1"/>
</dbReference>
<dbReference type="SUPFAM" id="SSF46689">
    <property type="entry name" value="Homeodomain-like"/>
    <property type="match status" value="1"/>
</dbReference>
<evidence type="ECO:0000256" key="2">
    <source>
        <dbReference type="ARBA" id="ARBA00023125"/>
    </source>
</evidence>
<dbReference type="InterPro" id="IPR009057">
    <property type="entry name" value="Homeodomain-like_sf"/>
</dbReference>
<name>A0AAE8L9K2_9HYPH</name>
<evidence type="ECO:0000313" key="5">
    <source>
        <dbReference type="EMBL" id="APT35035.1"/>
    </source>
</evidence>
<protein>
    <submittedName>
        <fullName evidence="6">Helix-turn-helix domain-containing protein</fullName>
    </submittedName>
</protein>
<dbReference type="RefSeq" id="WP_236953029.1">
    <property type="nucleotide sequence ID" value="NZ_FOPK01000042.1"/>
</dbReference>
<dbReference type="Pfam" id="PF12833">
    <property type="entry name" value="HTH_18"/>
    <property type="match status" value="1"/>
</dbReference>
<geneLocation type="plasmid" evidence="5 7">
    <name>CBMB27-p1</name>
</geneLocation>
<evidence type="ECO:0000313" key="7">
    <source>
        <dbReference type="Proteomes" id="UP000185487"/>
    </source>
</evidence>
<keyword evidence="2" id="KW-0238">DNA-binding</keyword>
<reference evidence="5 7" key="1">
    <citation type="submission" date="2016-04" db="EMBL/GenBank/DDBJ databases">
        <title>Complete genome sequencing and analysis of CBMB27, Methylobacterium phyllosphaerae isolated from leaf tissues of rice (Oryza sativa L.).</title>
        <authorList>
            <person name="Lee Y."/>
            <person name="Hwangbo K."/>
            <person name="Chung H."/>
            <person name="Yoo J."/>
            <person name="Kim K.Y."/>
            <person name="Sa T.M."/>
            <person name="Um Y."/>
            <person name="Madhaiyan M."/>
        </authorList>
    </citation>
    <scope>NUCLEOTIDE SEQUENCE [LARGE SCALE GENOMIC DNA]</scope>
    <source>
        <strain evidence="5 7">CBMB27</strain>
        <plasmid evidence="5 7">CBMB27-p1</plasmid>
    </source>
</reference>
<dbReference type="GO" id="GO:0003700">
    <property type="term" value="F:DNA-binding transcription factor activity"/>
    <property type="evidence" value="ECO:0007669"/>
    <property type="project" value="InterPro"/>
</dbReference>
<proteinExistence type="predicted"/>
<keyword evidence="1" id="KW-0805">Transcription regulation</keyword>
<evidence type="ECO:0000259" key="4">
    <source>
        <dbReference type="PROSITE" id="PS01124"/>
    </source>
</evidence>
<evidence type="ECO:0000256" key="3">
    <source>
        <dbReference type="ARBA" id="ARBA00023163"/>
    </source>
</evidence>
<evidence type="ECO:0000256" key="1">
    <source>
        <dbReference type="ARBA" id="ARBA00023015"/>
    </source>
</evidence>
<keyword evidence="7" id="KW-1185">Reference proteome</keyword>
<gene>
    <name evidence="5" type="ORF">MCBMB27_05744</name>
    <name evidence="6" type="ORF">SAMN05192567_1422</name>
</gene>
<keyword evidence="3" id="KW-0804">Transcription</keyword>
<accession>A0AAE8L9K2</accession>
<dbReference type="InterPro" id="IPR018060">
    <property type="entry name" value="HTH_AraC"/>
</dbReference>
<sequence length="40" mass="4734">MSLDKIALELGYTDASHFTRAYLEWTGLTPSQWRRNVHLR</sequence>
<reference evidence="6 8" key="2">
    <citation type="submission" date="2016-10" db="EMBL/GenBank/DDBJ databases">
        <authorList>
            <person name="Varghese N."/>
            <person name="Submissions S."/>
        </authorList>
    </citation>
    <scope>NUCLEOTIDE SEQUENCE [LARGE SCALE GENOMIC DNA]</scope>
    <source>
        <strain evidence="6 8">CBMB27</strain>
    </source>
</reference>
<evidence type="ECO:0000313" key="6">
    <source>
        <dbReference type="EMBL" id="SFH67034.1"/>
    </source>
</evidence>
<feature type="domain" description="HTH araC/xylS-type" evidence="4">
    <location>
        <begin position="1"/>
        <end position="36"/>
    </location>
</feature>
<dbReference type="AlphaFoldDB" id="A0AAE8L9K2"/>
<dbReference type="EMBL" id="FOPK01000042">
    <property type="protein sequence ID" value="SFH67034.1"/>
    <property type="molecule type" value="Genomic_DNA"/>
</dbReference>
<dbReference type="Proteomes" id="UP000199140">
    <property type="component" value="Unassembled WGS sequence"/>
</dbReference>
<dbReference type="PRINTS" id="PR00032">
    <property type="entry name" value="HTHARAC"/>
</dbReference>
<organism evidence="6 8">
    <name type="scientific">Methylobacterium phyllosphaerae</name>
    <dbReference type="NCBI Taxonomy" id="418223"/>
    <lineage>
        <taxon>Bacteria</taxon>
        <taxon>Pseudomonadati</taxon>
        <taxon>Pseudomonadota</taxon>
        <taxon>Alphaproteobacteria</taxon>
        <taxon>Hyphomicrobiales</taxon>
        <taxon>Methylobacteriaceae</taxon>
        <taxon>Methylobacterium</taxon>
    </lineage>
</organism>
<dbReference type="KEGG" id="mphy:MCBMB27_05744"/>
<dbReference type="PROSITE" id="PS01124">
    <property type="entry name" value="HTH_ARAC_FAMILY_2"/>
    <property type="match status" value="1"/>
</dbReference>
<dbReference type="InterPro" id="IPR020449">
    <property type="entry name" value="Tscrpt_reg_AraC-type_HTH"/>
</dbReference>
<dbReference type="EMBL" id="CP015368">
    <property type="protein sequence ID" value="APT35035.1"/>
    <property type="molecule type" value="Genomic_DNA"/>
</dbReference>
<evidence type="ECO:0000313" key="8">
    <source>
        <dbReference type="Proteomes" id="UP000199140"/>
    </source>
</evidence>